<dbReference type="GO" id="GO:0043565">
    <property type="term" value="F:sequence-specific DNA binding"/>
    <property type="evidence" value="ECO:0007669"/>
    <property type="project" value="InterPro"/>
</dbReference>
<dbReference type="InterPro" id="IPR044810">
    <property type="entry name" value="WRKY_plant"/>
</dbReference>
<comment type="caution">
    <text evidence="10">The sequence shown here is derived from an EMBL/GenBank/DDBJ whole genome shotgun (WGS) entry which is preliminary data.</text>
</comment>
<dbReference type="Proteomes" id="UP000188268">
    <property type="component" value="Unassembled WGS sequence"/>
</dbReference>
<evidence type="ECO:0000259" key="9">
    <source>
        <dbReference type="PROSITE" id="PS51371"/>
    </source>
</evidence>
<dbReference type="InterPro" id="IPR003657">
    <property type="entry name" value="WRKY_dom"/>
</dbReference>
<evidence type="ECO:0000256" key="4">
    <source>
        <dbReference type="ARBA" id="ARBA00023163"/>
    </source>
</evidence>
<dbReference type="GO" id="GO:0003700">
    <property type="term" value="F:DNA-binding transcription factor activity"/>
    <property type="evidence" value="ECO:0007669"/>
    <property type="project" value="InterPro"/>
</dbReference>
<dbReference type="PROSITE" id="PS50811">
    <property type="entry name" value="WRKY"/>
    <property type="match status" value="1"/>
</dbReference>
<organism evidence="10 11">
    <name type="scientific">Corchorus capsularis</name>
    <name type="common">Jute</name>
    <dbReference type="NCBI Taxonomy" id="210143"/>
    <lineage>
        <taxon>Eukaryota</taxon>
        <taxon>Viridiplantae</taxon>
        <taxon>Streptophyta</taxon>
        <taxon>Embryophyta</taxon>
        <taxon>Tracheophyta</taxon>
        <taxon>Spermatophyta</taxon>
        <taxon>Magnoliopsida</taxon>
        <taxon>eudicotyledons</taxon>
        <taxon>Gunneridae</taxon>
        <taxon>Pentapetalae</taxon>
        <taxon>rosids</taxon>
        <taxon>malvids</taxon>
        <taxon>Malvales</taxon>
        <taxon>Malvaceae</taxon>
        <taxon>Grewioideae</taxon>
        <taxon>Apeibeae</taxon>
        <taxon>Corchorus</taxon>
    </lineage>
</organism>
<name>A0A1R3GL00_COCAP</name>
<reference evidence="10 11" key="1">
    <citation type="submission" date="2013-09" db="EMBL/GenBank/DDBJ databases">
        <title>Corchorus capsularis genome sequencing.</title>
        <authorList>
            <person name="Alam M."/>
            <person name="Haque M.S."/>
            <person name="Islam M.S."/>
            <person name="Emdad E.M."/>
            <person name="Islam M.M."/>
            <person name="Ahmed B."/>
            <person name="Halim A."/>
            <person name="Hossen Q.M.M."/>
            <person name="Hossain M.Z."/>
            <person name="Ahmed R."/>
            <person name="Khan M.M."/>
            <person name="Islam R."/>
            <person name="Rashid M.M."/>
            <person name="Khan S.A."/>
            <person name="Rahman M.S."/>
            <person name="Alam M."/>
        </authorList>
    </citation>
    <scope>NUCLEOTIDE SEQUENCE [LARGE SCALE GENOMIC DNA]</scope>
    <source>
        <strain evidence="11">cv. CVL-1</strain>
        <tissue evidence="10">Whole seedling</tissue>
    </source>
</reference>
<evidence type="ECO:0000256" key="2">
    <source>
        <dbReference type="ARBA" id="ARBA00023015"/>
    </source>
</evidence>
<dbReference type="InterPro" id="IPR046342">
    <property type="entry name" value="CBS_dom_sf"/>
</dbReference>
<dbReference type="SMART" id="SM00774">
    <property type="entry name" value="WRKY"/>
    <property type="match status" value="1"/>
</dbReference>
<evidence type="ECO:0000313" key="11">
    <source>
        <dbReference type="Proteomes" id="UP000188268"/>
    </source>
</evidence>
<dbReference type="PANTHER" id="PTHR31429">
    <property type="entry name" value="WRKY TRANSCRIPTION FACTOR 36-RELATED"/>
    <property type="match status" value="1"/>
</dbReference>
<feature type="domain" description="WRKY" evidence="8">
    <location>
        <begin position="250"/>
        <end position="316"/>
    </location>
</feature>
<evidence type="ECO:0000256" key="3">
    <source>
        <dbReference type="ARBA" id="ARBA00023125"/>
    </source>
</evidence>
<dbReference type="InterPro" id="IPR036576">
    <property type="entry name" value="WRKY_dom_sf"/>
</dbReference>
<dbReference type="GO" id="GO:0005634">
    <property type="term" value="C:nucleus"/>
    <property type="evidence" value="ECO:0007669"/>
    <property type="project" value="UniProtKB-SubCell"/>
</dbReference>
<dbReference type="Pfam" id="PF00571">
    <property type="entry name" value="CBS"/>
    <property type="match status" value="2"/>
</dbReference>
<dbReference type="SUPFAM" id="SSF118290">
    <property type="entry name" value="WRKY DNA-binding domain"/>
    <property type="match status" value="1"/>
</dbReference>
<gene>
    <name evidence="10" type="ORF">CCACVL1_25399</name>
</gene>
<dbReference type="CDD" id="cd02205">
    <property type="entry name" value="CBS_pair_SF"/>
    <property type="match status" value="1"/>
</dbReference>
<feature type="compositionally biased region" description="Basic and acidic residues" evidence="7">
    <location>
        <begin position="40"/>
        <end position="52"/>
    </location>
</feature>
<accession>A0A1R3GL00</accession>
<feature type="region of interest" description="Disordered" evidence="7">
    <location>
        <begin position="328"/>
        <end position="352"/>
    </location>
</feature>
<dbReference type="OrthoDB" id="449052at2759"/>
<proteinExistence type="predicted"/>
<feature type="compositionally biased region" description="Low complexity" evidence="7">
    <location>
        <begin position="328"/>
        <end position="340"/>
    </location>
</feature>
<feature type="compositionally biased region" description="Basic and acidic residues" evidence="7">
    <location>
        <begin position="147"/>
        <end position="156"/>
    </location>
</feature>
<evidence type="ECO:0000313" key="10">
    <source>
        <dbReference type="EMBL" id="OMO58737.1"/>
    </source>
</evidence>
<feature type="compositionally biased region" description="Polar residues" evidence="7">
    <location>
        <begin position="341"/>
        <end position="352"/>
    </location>
</feature>
<evidence type="ECO:0000259" key="8">
    <source>
        <dbReference type="PROSITE" id="PS50811"/>
    </source>
</evidence>
<comment type="subcellular location">
    <subcellularLocation>
        <location evidence="1">Nucleus</location>
    </subcellularLocation>
</comment>
<dbReference type="PROSITE" id="PS51371">
    <property type="entry name" value="CBS"/>
    <property type="match status" value="2"/>
</dbReference>
<feature type="region of interest" description="Disordered" evidence="7">
    <location>
        <begin position="181"/>
        <end position="235"/>
    </location>
</feature>
<dbReference type="Gene3D" id="2.20.25.80">
    <property type="entry name" value="WRKY domain"/>
    <property type="match status" value="1"/>
</dbReference>
<keyword evidence="5" id="KW-0539">Nucleus</keyword>
<feature type="region of interest" description="Disordered" evidence="7">
    <location>
        <begin position="1"/>
        <end position="79"/>
    </location>
</feature>
<keyword evidence="2" id="KW-0805">Transcription regulation</keyword>
<feature type="compositionally biased region" description="Basic and acidic residues" evidence="7">
    <location>
        <begin position="107"/>
        <end position="124"/>
    </location>
</feature>
<dbReference type="AlphaFoldDB" id="A0A1R3GL00"/>
<dbReference type="Gene3D" id="3.10.580.10">
    <property type="entry name" value="CBS-domain"/>
    <property type="match status" value="2"/>
</dbReference>
<feature type="compositionally biased region" description="Basic and acidic residues" evidence="7">
    <location>
        <begin position="59"/>
        <end position="79"/>
    </location>
</feature>
<dbReference type="EMBL" id="AWWV01014156">
    <property type="protein sequence ID" value="OMO58737.1"/>
    <property type="molecule type" value="Genomic_DNA"/>
</dbReference>
<dbReference type="InterPro" id="IPR000644">
    <property type="entry name" value="CBS_dom"/>
</dbReference>
<keyword evidence="3" id="KW-0238">DNA-binding</keyword>
<dbReference type="SUPFAM" id="SSF54631">
    <property type="entry name" value="CBS-domain pair"/>
    <property type="match status" value="2"/>
</dbReference>
<dbReference type="SMART" id="SM00116">
    <property type="entry name" value="CBS"/>
    <property type="match status" value="4"/>
</dbReference>
<evidence type="ECO:0000256" key="6">
    <source>
        <dbReference type="PROSITE-ProRule" id="PRU00703"/>
    </source>
</evidence>
<feature type="domain" description="CBS" evidence="9">
    <location>
        <begin position="929"/>
        <end position="990"/>
    </location>
</feature>
<feature type="compositionally biased region" description="Polar residues" evidence="7">
    <location>
        <begin position="137"/>
        <end position="146"/>
    </location>
</feature>
<feature type="domain" description="CBS" evidence="9">
    <location>
        <begin position="844"/>
        <end position="904"/>
    </location>
</feature>
<keyword evidence="4" id="KW-0804">Transcription</keyword>
<evidence type="ECO:0000256" key="7">
    <source>
        <dbReference type="SAM" id="MobiDB-lite"/>
    </source>
</evidence>
<dbReference type="FunFam" id="2.20.25.80:FF:000002">
    <property type="entry name" value="probable WRKY transcription factor 31"/>
    <property type="match status" value="1"/>
</dbReference>
<dbReference type="PANTHER" id="PTHR31429:SF97">
    <property type="entry name" value="WRKY TRANSCRIPTION FACTOR 36-RELATED"/>
    <property type="match status" value="1"/>
</dbReference>
<sequence>MSNNLEKSANGLFEEKKMTKSGSSASGDHASVEMINNKGENQRHIKQEEESSKPPSPSKKQEDQIESTKAKMGEVKEENERLKVLLSQMVKDYQSLQMRFLDILQQEEAKKSNTETPSHDHHQENEEESDHFVSLSLGRTSSTASRQEAKKEEKKMSASNNNEGGLALALECKLELPVASTTEPAAAAAEKNLSSESSFGKEEEEEEPTEIWPPSKILKTDKNGDNNNNNEDASEQMQVKKARVSVRARCDTPTMNDGCQWRKYGQKIAKGNPCPRAYYRCTGSPTCPVRKQVQRCAEDMSILITTYEGNHNHPLPLSATAMASTTSAAASMLQSQSSTSQPGLGTSVSAPATSSNHHGLNFNFSGQTSSSRQPYQYYFPNSTISTSNSHPTITLDLTAPANSSYFNRLSNAPRYSSSSSTSLNFSSNSSSFSLEGPWNSAAGNLNFGAFPNKNSFIGALNLAGRQPISTQQQHLYQSFTQVNNNQTTPPDLSETITAATKVITSNPNFRSALAAALTSFIGNNGGGQLPRDINHDQKQQKQGSLLLFPTSKSSSSGMAQAQTSKESSSLSSCEAYFEKIKSRKKLPQPLQETLTAAFARIPVSSFPQVSGGKVIEIQADTTIAEAVKILSECNIMSAPVRNPDAVTSLDWRERYLGIIDYSAIILWVLESAELAAVALSASTATAAGLGAGAVGALGALAMGVTGPAAVAGLTVAAVGAAVVGGVAADQVVKDAPSAADNLGKDFYKVIFQEEPFKSTTVRSIVKSYRWAPFIPVAKDSSMLSVLLLLSKYRLRNVPVIEAGQPDIKNYITQSAVVAGLEGCRGRDWFDCISSRPLSDLGLPFIPADEVISIGSDDLVLEAFKRMRDNQVGGLPVVEGSGKKIVGNISIRDIRHLLLKPELFSNFRFRQLTVKDFMNTVVSTGQECGRLTPPITCKVDSTLGSVIQSLASKMVHRIYVVAENGDEVIGVITLRDVISCFIFEPPNYVDSYIGFSVKEMLDQ</sequence>
<evidence type="ECO:0000256" key="5">
    <source>
        <dbReference type="ARBA" id="ARBA00023242"/>
    </source>
</evidence>
<feature type="region of interest" description="Disordered" evidence="7">
    <location>
        <begin position="107"/>
        <end position="162"/>
    </location>
</feature>
<feature type="compositionally biased region" description="Low complexity" evidence="7">
    <location>
        <begin position="181"/>
        <end position="198"/>
    </location>
</feature>
<protein>
    <submittedName>
        <fullName evidence="10">Cystathionine beta-synthase, core</fullName>
    </submittedName>
</protein>
<dbReference type="Pfam" id="PF03106">
    <property type="entry name" value="WRKY"/>
    <property type="match status" value="1"/>
</dbReference>
<dbReference type="Gramene" id="OMO58737">
    <property type="protein sequence ID" value="OMO58737"/>
    <property type="gene ID" value="CCACVL1_25399"/>
</dbReference>
<keyword evidence="11" id="KW-1185">Reference proteome</keyword>
<evidence type="ECO:0000256" key="1">
    <source>
        <dbReference type="ARBA" id="ARBA00004123"/>
    </source>
</evidence>
<keyword evidence="6" id="KW-0129">CBS domain</keyword>
<dbReference type="STRING" id="210143.A0A1R3GL00"/>